<dbReference type="InterPro" id="IPR012460">
    <property type="entry name" value="DUF1667"/>
</dbReference>
<feature type="non-terminal residue" evidence="1">
    <location>
        <position position="53"/>
    </location>
</feature>
<sequence length="53" mass="6083">AISKGSEISFEGYTCKRGLEYAEQEYYEPKRILTTTIRVENGFLPLIPVRSNN</sequence>
<feature type="non-terminal residue" evidence="1">
    <location>
        <position position="1"/>
    </location>
</feature>
<accession>X1UG75</accession>
<protein>
    <submittedName>
        <fullName evidence="1">Uncharacterized protein</fullName>
    </submittedName>
</protein>
<evidence type="ECO:0000313" key="1">
    <source>
        <dbReference type="EMBL" id="GAJ16473.1"/>
    </source>
</evidence>
<dbReference type="Pfam" id="PF07892">
    <property type="entry name" value="DUF1667"/>
    <property type="match status" value="1"/>
</dbReference>
<name>X1UG75_9ZZZZ</name>
<gene>
    <name evidence="1" type="ORF">S12H4_63158</name>
</gene>
<proteinExistence type="predicted"/>
<dbReference type="InterPro" id="IPR036593">
    <property type="entry name" value="CPE0013-like_sf"/>
</dbReference>
<dbReference type="EMBL" id="BARW01042776">
    <property type="protein sequence ID" value="GAJ16473.1"/>
    <property type="molecule type" value="Genomic_DNA"/>
</dbReference>
<reference evidence="1" key="1">
    <citation type="journal article" date="2014" name="Front. Microbiol.">
        <title>High frequency of phylogenetically diverse reductive dehalogenase-homologous genes in deep subseafloor sedimentary metagenomes.</title>
        <authorList>
            <person name="Kawai M."/>
            <person name="Futagami T."/>
            <person name="Toyoda A."/>
            <person name="Takaki Y."/>
            <person name="Nishi S."/>
            <person name="Hori S."/>
            <person name="Arai W."/>
            <person name="Tsubouchi T."/>
            <person name="Morono Y."/>
            <person name="Uchiyama I."/>
            <person name="Ito T."/>
            <person name="Fujiyama A."/>
            <person name="Inagaki F."/>
            <person name="Takami H."/>
        </authorList>
    </citation>
    <scope>NUCLEOTIDE SEQUENCE</scope>
    <source>
        <strain evidence="1">Expedition CK06-06</strain>
    </source>
</reference>
<organism evidence="1">
    <name type="scientific">marine sediment metagenome</name>
    <dbReference type="NCBI Taxonomy" id="412755"/>
    <lineage>
        <taxon>unclassified sequences</taxon>
        <taxon>metagenomes</taxon>
        <taxon>ecological metagenomes</taxon>
    </lineage>
</organism>
<comment type="caution">
    <text evidence="1">The sequence shown here is derived from an EMBL/GenBank/DDBJ whole genome shotgun (WGS) entry which is preliminary data.</text>
</comment>
<dbReference type="AlphaFoldDB" id="X1UG75"/>
<dbReference type="SUPFAM" id="SSF160148">
    <property type="entry name" value="CPE0013-like"/>
    <property type="match status" value="1"/>
</dbReference>